<evidence type="ECO:0000313" key="2">
    <source>
        <dbReference type="Proteomes" id="UP000295122"/>
    </source>
</evidence>
<dbReference type="RefSeq" id="WP_166652436.1">
    <property type="nucleotide sequence ID" value="NZ_SNZR01000013.1"/>
</dbReference>
<comment type="caution">
    <text evidence="1">The sequence shown here is derived from an EMBL/GenBank/DDBJ whole genome shotgun (WGS) entry which is preliminary data.</text>
</comment>
<reference evidence="1 2" key="1">
    <citation type="submission" date="2019-03" db="EMBL/GenBank/DDBJ databases">
        <title>Genomic Encyclopedia of Type Strains, Phase IV (KMG-IV): sequencing the most valuable type-strain genomes for metagenomic binning, comparative biology and taxonomic classification.</title>
        <authorList>
            <person name="Goeker M."/>
        </authorList>
    </citation>
    <scope>NUCLEOTIDE SEQUENCE [LARGE SCALE GENOMIC DNA]</scope>
    <source>
        <strain evidence="1 2">DSM 25903</strain>
    </source>
</reference>
<evidence type="ECO:0000313" key="1">
    <source>
        <dbReference type="EMBL" id="TDR89546.1"/>
    </source>
</evidence>
<keyword evidence="2" id="KW-1185">Reference proteome</keyword>
<accession>A0A4R7BZL3</accession>
<dbReference type="Proteomes" id="UP000295122">
    <property type="component" value="Unassembled WGS sequence"/>
</dbReference>
<sequence length="51" mass="5830">MSKRKKAKAEDARVRDLALDLEILLTWIKLTPAEQKEVLRRIETGQPLAEG</sequence>
<organism evidence="1 2">
    <name type="scientific">Enterovirga rhinocerotis</name>
    <dbReference type="NCBI Taxonomy" id="1339210"/>
    <lineage>
        <taxon>Bacteria</taxon>
        <taxon>Pseudomonadati</taxon>
        <taxon>Pseudomonadota</taxon>
        <taxon>Alphaproteobacteria</taxon>
        <taxon>Hyphomicrobiales</taxon>
        <taxon>Methylobacteriaceae</taxon>
        <taxon>Enterovirga</taxon>
    </lineage>
</organism>
<proteinExistence type="predicted"/>
<dbReference type="AlphaFoldDB" id="A0A4R7BZL3"/>
<name>A0A4R7BZL3_9HYPH</name>
<gene>
    <name evidence="1" type="ORF">EV668_2376</name>
</gene>
<dbReference type="EMBL" id="SNZR01000013">
    <property type="protein sequence ID" value="TDR89546.1"/>
    <property type="molecule type" value="Genomic_DNA"/>
</dbReference>
<protein>
    <submittedName>
        <fullName evidence="1">Uncharacterized protein</fullName>
    </submittedName>
</protein>